<keyword evidence="11" id="KW-1185">Reference proteome</keyword>
<dbReference type="AlphaFoldDB" id="A0AAD9XE99"/>
<evidence type="ECO:0000259" key="9">
    <source>
        <dbReference type="PROSITE" id="PS50067"/>
    </source>
</evidence>
<evidence type="ECO:0000313" key="10">
    <source>
        <dbReference type="EMBL" id="KAK2657874.1"/>
    </source>
</evidence>
<dbReference type="InterPro" id="IPR019821">
    <property type="entry name" value="Kinesin_motor_CS"/>
</dbReference>
<dbReference type="SUPFAM" id="SSF52540">
    <property type="entry name" value="P-loop containing nucleoside triphosphate hydrolases"/>
    <property type="match status" value="1"/>
</dbReference>
<evidence type="ECO:0000256" key="4">
    <source>
        <dbReference type="ARBA" id="ARBA00023175"/>
    </source>
</evidence>
<dbReference type="InterPro" id="IPR027417">
    <property type="entry name" value="P-loop_NTPase"/>
</dbReference>
<dbReference type="GO" id="GO:0005875">
    <property type="term" value="C:microtubule associated complex"/>
    <property type="evidence" value="ECO:0007669"/>
    <property type="project" value="TreeGrafter"/>
</dbReference>
<name>A0AAD9XE99_9ROSI</name>
<keyword evidence="3 6" id="KW-0067">ATP-binding</keyword>
<dbReference type="PROSITE" id="PS00411">
    <property type="entry name" value="KINESIN_MOTOR_1"/>
    <property type="match status" value="1"/>
</dbReference>
<dbReference type="GO" id="GO:0007018">
    <property type="term" value="P:microtubule-based movement"/>
    <property type="evidence" value="ECO:0007669"/>
    <property type="project" value="InterPro"/>
</dbReference>
<evidence type="ECO:0000256" key="6">
    <source>
        <dbReference type="PROSITE-ProRule" id="PRU00283"/>
    </source>
</evidence>
<dbReference type="GO" id="GO:0005874">
    <property type="term" value="C:microtubule"/>
    <property type="evidence" value="ECO:0007669"/>
    <property type="project" value="UniProtKB-KW"/>
</dbReference>
<dbReference type="Gene3D" id="1.10.150.280">
    <property type="entry name" value="AF1531-like domain"/>
    <property type="match status" value="1"/>
</dbReference>
<dbReference type="GO" id="GO:0051231">
    <property type="term" value="P:spindle elongation"/>
    <property type="evidence" value="ECO:0007669"/>
    <property type="project" value="TreeGrafter"/>
</dbReference>
<keyword evidence="1 7" id="KW-0493">Microtubule</keyword>
<evidence type="ECO:0000256" key="5">
    <source>
        <dbReference type="ARBA" id="ARBA00061615"/>
    </source>
</evidence>
<keyword evidence="2 6" id="KW-0547">Nucleotide-binding</keyword>
<dbReference type="GO" id="GO:0005524">
    <property type="term" value="F:ATP binding"/>
    <property type="evidence" value="ECO:0007669"/>
    <property type="project" value="UniProtKB-UniRule"/>
</dbReference>
<evidence type="ECO:0000256" key="7">
    <source>
        <dbReference type="RuleBase" id="RU000394"/>
    </source>
</evidence>
<dbReference type="PANTHER" id="PTHR47969:SF9">
    <property type="entry name" value="KINESIN-LIKE PROTEIN"/>
    <property type="match status" value="1"/>
</dbReference>
<dbReference type="Proteomes" id="UP001280121">
    <property type="component" value="Unassembled WGS sequence"/>
</dbReference>
<feature type="region of interest" description="Disordered" evidence="8">
    <location>
        <begin position="396"/>
        <end position="429"/>
    </location>
</feature>
<dbReference type="PROSITE" id="PS50067">
    <property type="entry name" value="KINESIN_MOTOR_2"/>
    <property type="match status" value="1"/>
</dbReference>
<evidence type="ECO:0000256" key="1">
    <source>
        <dbReference type="ARBA" id="ARBA00022701"/>
    </source>
</evidence>
<dbReference type="PRINTS" id="PR00380">
    <property type="entry name" value="KINESINHEAVY"/>
</dbReference>
<proteinExistence type="inferred from homology"/>
<dbReference type="InterPro" id="IPR001752">
    <property type="entry name" value="Kinesin_motor_dom"/>
</dbReference>
<reference evidence="10" key="1">
    <citation type="journal article" date="2023" name="Plant J.">
        <title>Genome sequences and population genomics provide insights into the demographic history, inbreeding, and mutation load of two 'living fossil' tree species of Dipteronia.</title>
        <authorList>
            <person name="Feng Y."/>
            <person name="Comes H.P."/>
            <person name="Chen J."/>
            <person name="Zhu S."/>
            <person name="Lu R."/>
            <person name="Zhang X."/>
            <person name="Li P."/>
            <person name="Qiu J."/>
            <person name="Olsen K.M."/>
            <person name="Qiu Y."/>
        </authorList>
    </citation>
    <scope>NUCLEOTIDE SEQUENCE</scope>
    <source>
        <strain evidence="10">KIB01</strain>
    </source>
</reference>
<feature type="compositionally biased region" description="Polar residues" evidence="8">
    <location>
        <begin position="397"/>
        <end position="424"/>
    </location>
</feature>
<dbReference type="SMART" id="SM00129">
    <property type="entry name" value="KISc"/>
    <property type="match status" value="1"/>
</dbReference>
<dbReference type="InterPro" id="IPR010994">
    <property type="entry name" value="RuvA_2-like"/>
</dbReference>
<dbReference type="GO" id="GO:0007052">
    <property type="term" value="P:mitotic spindle organization"/>
    <property type="evidence" value="ECO:0007669"/>
    <property type="project" value="TreeGrafter"/>
</dbReference>
<dbReference type="FunFam" id="3.40.850.10:FF:000087">
    <property type="entry name" value="Kinesin-like protein"/>
    <property type="match status" value="1"/>
</dbReference>
<dbReference type="Gene3D" id="3.40.850.10">
    <property type="entry name" value="Kinesin motor domain"/>
    <property type="match status" value="1"/>
</dbReference>
<dbReference type="InterPro" id="IPR036961">
    <property type="entry name" value="Kinesin_motor_dom_sf"/>
</dbReference>
<dbReference type="EMBL" id="JANJYI010000003">
    <property type="protein sequence ID" value="KAK2657874.1"/>
    <property type="molecule type" value="Genomic_DNA"/>
</dbReference>
<accession>A0AAD9XE99</accession>
<evidence type="ECO:0000256" key="3">
    <source>
        <dbReference type="ARBA" id="ARBA00022840"/>
    </source>
</evidence>
<evidence type="ECO:0000256" key="8">
    <source>
        <dbReference type="SAM" id="MobiDB-lite"/>
    </source>
</evidence>
<gene>
    <name evidence="10" type="ORF">Ddye_010926</name>
</gene>
<keyword evidence="4 6" id="KW-0505">Motor protein</keyword>
<dbReference type="PANTHER" id="PTHR47969">
    <property type="entry name" value="CHROMOSOME-ASSOCIATED KINESIN KIF4A-RELATED"/>
    <property type="match status" value="1"/>
</dbReference>
<dbReference type="GO" id="GO:0003777">
    <property type="term" value="F:microtubule motor activity"/>
    <property type="evidence" value="ECO:0007669"/>
    <property type="project" value="InterPro"/>
</dbReference>
<dbReference type="FunFam" id="1.10.150.280:FF:000003">
    <property type="entry name" value="Kinesin-like protein KIN-10C"/>
    <property type="match status" value="1"/>
</dbReference>
<sequence>METSNTPAKVMVANSTSSRVRVVVRVRPFLPQEIAAKNGNPKPCISVLDNDLESCDEVSVHLKDPDTIRNERYQLDSFFGQEDDNVGKIFYSEVKPLIPGIFQGCNSTVFAYGATGSGKTYTMQGTEERPGLMPLAMSTILFMCQSIGCTTEISYYEVYMDRCYDLLEVKTEEIAILNDKDGQIHLKGLSRVPVNSMTEFQEVFSRGIQRRKVAHTGLNDVSSRSHGVLVIAILSPWCSGNSEAVVIGKLNLIDLAGNEDNRRTFNEGMRLQESAKINQSLFALSNVIYALNNNKPRIPYRESKLTRILQDSLGGTSQALMVACLNPGEYQESVHTVSLAARSRHISNFVPSAQKPDTPMVKIDMEAKLQAWLESKGKTKSSKRMAAPFSSPIVGKTPTSVSSLRKTNYRSSTNLKNSTNQSVSKTKERSLREPFRNLFINDGPVGSWLESMNLAAVDNTKELSRCLPEEKTRYTNSVASSPICEKISAARSPLRKALSPINTDVNQTHMEELSFQVQFGSLLDPKTPKTPFIETCPTNKSSKPLDKFSAHGSNLKSFFEQEYIDLLNSASREELLELKGIGQKLADYICELRETSPIKTLSDLEMIGLSFKQIHNLFSKAAQGIFYQPESATPSCLSDN</sequence>
<evidence type="ECO:0000256" key="2">
    <source>
        <dbReference type="ARBA" id="ARBA00022741"/>
    </source>
</evidence>
<feature type="domain" description="Kinesin motor" evidence="9">
    <location>
        <begin position="19"/>
        <end position="346"/>
    </location>
</feature>
<dbReference type="Pfam" id="PF00225">
    <property type="entry name" value="Kinesin"/>
    <property type="match status" value="1"/>
</dbReference>
<evidence type="ECO:0000313" key="11">
    <source>
        <dbReference type="Proteomes" id="UP001280121"/>
    </source>
</evidence>
<protein>
    <recommendedName>
        <fullName evidence="7">Kinesin-like protein</fullName>
    </recommendedName>
</protein>
<feature type="binding site" evidence="6">
    <location>
        <begin position="113"/>
        <end position="120"/>
    </location>
    <ligand>
        <name>ATP</name>
        <dbReference type="ChEBI" id="CHEBI:30616"/>
    </ligand>
</feature>
<dbReference type="GO" id="GO:0008017">
    <property type="term" value="F:microtubule binding"/>
    <property type="evidence" value="ECO:0007669"/>
    <property type="project" value="InterPro"/>
</dbReference>
<organism evidence="10 11">
    <name type="scientific">Dipteronia dyeriana</name>
    <dbReference type="NCBI Taxonomy" id="168575"/>
    <lineage>
        <taxon>Eukaryota</taxon>
        <taxon>Viridiplantae</taxon>
        <taxon>Streptophyta</taxon>
        <taxon>Embryophyta</taxon>
        <taxon>Tracheophyta</taxon>
        <taxon>Spermatophyta</taxon>
        <taxon>Magnoliopsida</taxon>
        <taxon>eudicotyledons</taxon>
        <taxon>Gunneridae</taxon>
        <taxon>Pentapetalae</taxon>
        <taxon>rosids</taxon>
        <taxon>malvids</taxon>
        <taxon>Sapindales</taxon>
        <taxon>Sapindaceae</taxon>
        <taxon>Hippocastanoideae</taxon>
        <taxon>Acereae</taxon>
        <taxon>Dipteronia</taxon>
    </lineage>
</organism>
<dbReference type="SUPFAM" id="SSF47781">
    <property type="entry name" value="RuvA domain 2-like"/>
    <property type="match status" value="1"/>
</dbReference>
<dbReference type="InterPro" id="IPR027640">
    <property type="entry name" value="Kinesin-like_fam"/>
</dbReference>
<comment type="similarity">
    <text evidence="5">Belongs to the TRAFAC class myosin-kinesin ATPase superfamily. Kinesin family. KIN-10 subfamily.</text>
</comment>
<comment type="caution">
    <text evidence="10">The sequence shown here is derived from an EMBL/GenBank/DDBJ whole genome shotgun (WGS) entry which is preliminary data.</text>
</comment>